<organism evidence="2 3">
    <name type="scientific">Litorilinea aerophila</name>
    <dbReference type="NCBI Taxonomy" id="1204385"/>
    <lineage>
        <taxon>Bacteria</taxon>
        <taxon>Bacillati</taxon>
        <taxon>Chloroflexota</taxon>
        <taxon>Caldilineae</taxon>
        <taxon>Caldilineales</taxon>
        <taxon>Caldilineaceae</taxon>
        <taxon>Litorilinea</taxon>
    </lineage>
</organism>
<dbReference type="InParanoid" id="A0A540VJ45"/>
<feature type="compositionally biased region" description="Polar residues" evidence="1">
    <location>
        <begin position="7"/>
        <end position="20"/>
    </location>
</feature>
<gene>
    <name evidence="2" type="ORF">FKZ61_05925</name>
</gene>
<dbReference type="InterPro" id="IPR053784">
    <property type="entry name" value="Choice_anch_U_dom"/>
</dbReference>
<keyword evidence="3" id="KW-1185">Reference proteome</keyword>
<proteinExistence type="predicted"/>
<dbReference type="Proteomes" id="UP000317371">
    <property type="component" value="Unassembled WGS sequence"/>
</dbReference>
<comment type="caution">
    <text evidence="2">The sequence shown here is derived from an EMBL/GenBank/DDBJ whole genome shotgun (WGS) entry which is preliminary data.</text>
</comment>
<dbReference type="EMBL" id="VIGC01000006">
    <property type="protein sequence ID" value="TQE96795.1"/>
    <property type="molecule type" value="Genomic_DNA"/>
</dbReference>
<feature type="region of interest" description="Disordered" evidence="1">
    <location>
        <begin position="1"/>
        <end position="20"/>
    </location>
</feature>
<dbReference type="NCBIfam" id="NF041766">
    <property type="entry name" value="choice_anch_U"/>
    <property type="match status" value="1"/>
</dbReference>
<accession>A0A540VJ45</accession>
<reference evidence="2 3" key="1">
    <citation type="submission" date="2019-06" db="EMBL/GenBank/DDBJ databases">
        <title>Genome sequence of Litorilinea aerophila BAA-2444.</title>
        <authorList>
            <person name="Maclea K.S."/>
            <person name="Maurais E.G."/>
            <person name="Iannazzi L.C."/>
        </authorList>
    </citation>
    <scope>NUCLEOTIDE SEQUENCE [LARGE SCALE GENOMIC DNA]</scope>
    <source>
        <strain evidence="2 3">ATCC BAA-2444</strain>
    </source>
</reference>
<dbReference type="AlphaFoldDB" id="A0A540VJ45"/>
<evidence type="ECO:0000256" key="1">
    <source>
        <dbReference type="SAM" id="MobiDB-lite"/>
    </source>
</evidence>
<evidence type="ECO:0000313" key="2">
    <source>
        <dbReference type="EMBL" id="TQE96795.1"/>
    </source>
</evidence>
<sequence>MKKYANGTWQDVPGSQLSGNMATYQVQDGGALDGDGQVNGQVVDPVALLTPIPQVAVQYPPGFGAYEELRCWAHEQCMAQAQGDPATWRHSSALG</sequence>
<dbReference type="OrthoDB" id="5741878at2"/>
<evidence type="ECO:0000313" key="3">
    <source>
        <dbReference type="Proteomes" id="UP000317371"/>
    </source>
</evidence>
<name>A0A540VJ45_9CHLR</name>
<protein>
    <submittedName>
        <fullName evidence="2">Uncharacterized protein</fullName>
    </submittedName>
</protein>